<gene>
    <name evidence="3" type="ORF">E1269_17620</name>
</gene>
<evidence type="ECO:0000313" key="4">
    <source>
        <dbReference type="Proteomes" id="UP000294739"/>
    </source>
</evidence>
<dbReference type="Proteomes" id="UP000294739">
    <property type="component" value="Unassembled WGS sequence"/>
</dbReference>
<feature type="region of interest" description="Disordered" evidence="1">
    <location>
        <begin position="1"/>
        <end position="37"/>
    </location>
</feature>
<dbReference type="SUPFAM" id="SSF51430">
    <property type="entry name" value="NAD(P)-linked oxidoreductase"/>
    <property type="match status" value="1"/>
</dbReference>
<evidence type="ECO:0000313" key="3">
    <source>
        <dbReference type="EMBL" id="TDE08324.1"/>
    </source>
</evidence>
<comment type="caution">
    <text evidence="3">The sequence shown here is derived from an EMBL/GenBank/DDBJ whole genome shotgun (WGS) entry which is preliminary data.</text>
</comment>
<accession>A0A4R5DA53</accession>
<dbReference type="Pfam" id="PF00248">
    <property type="entry name" value="Aldo_ket_red"/>
    <property type="match status" value="1"/>
</dbReference>
<dbReference type="InParanoid" id="A0A4R5DA53"/>
<dbReference type="AlphaFoldDB" id="A0A4R5DA53"/>
<dbReference type="EMBL" id="SMKZ01000025">
    <property type="protein sequence ID" value="TDE08324.1"/>
    <property type="molecule type" value="Genomic_DNA"/>
</dbReference>
<name>A0A4R5DA53_9ACTN</name>
<dbReference type="PANTHER" id="PTHR42686">
    <property type="entry name" value="GH17980P-RELATED"/>
    <property type="match status" value="1"/>
</dbReference>
<reference evidence="3 4" key="1">
    <citation type="submission" date="2019-03" db="EMBL/GenBank/DDBJ databases">
        <title>Draft genome sequences of novel Actinobacteria.</title>
        <authorList>
            <person name="Sahin N."/>
            <person name="Ay H."/>
            <person name="Saygin H."/>
        </authorList>
    </citation>
    <scope>NUCLEOTIDE SEQUENCE [LARGE SCALE GENOMIC DNA]</scope>
    <source>
        <strain evidence="3 4">5K138</strain>
    </source>
</reference>
<dbReference type="GO" id="GO:0005829">
    <property type="term" value="C:cytosol"/>
    <property type="evidence" value="ECO:0007669"/>
    <property type="project" value="TreeGrafter"/>
</dbReference>
<evidence type="ECO:0000256" key="1">
    <source>
        <dbReference type="SAM" id="MobiDB-lite"/>
    </source>
</evidence>
<dbReference type="InterPro" id="IPR023210">
    <property type="entry name" value="NADP_OxRdtase_dom"/>
</dbReference>
<organism evidence="3 4">
    <name type="scientific">Jiangella asiatica</name>
    <dbReference type="NCBI Taxonomy" id="2530372"/>
    <lineage>
        <taxon>Bacteria</taxon>
        <taxon>Bacillati</taxon>
        <taxon>Actinomycetota</taxon>
        <taxon>Actinomycetes</taxon>
        <taxon>Jiangellales</taxon>
        <taxon>Jiangellaceae</taxon>
        <taxon>Jiangella</taxon>
    </lineage>
</organism>
<dbReference type="GO" id="GO:0016491">
    <property type="term" value="F:oxidoreductase activity"/>
    <property type="evidence" value="ECO:0007669"/>
    <property type="project" value="InterPro"/>
</dbReference>
<sequence>MTRSPVASERRLGSTGIPVTDLTIGTSSLGRDTAAGSPAEEAAVATARAMLTGPFALLDTSNTYGGGRSEAVLGLARRTLGNASAGVVTKVDRDPETGAFGRERVLRSFEESIERLGVERVPVLHLHDPYSVSFAEATGPGGAVEALVELRDAGTVDAIGIAAGPIPLMTAYVDTGAFDVVLSHNRFTLVDRSAQSLFENARTRGMGVFNAAPFGAGILATGARTDASYAYRPAPPDLVAWVERAERICADHGTSLVAVALWFSIRSPLVDSTVVGASSASRLAELDALRSTPPPDAVWEELDELGPAPTPISDPPLEGQR</sequence>
<feature type="region of interest" description="Disordered" evidence="1">
    <location>
        <begin position="286"/>
        <end position="321"/>
    </location>
</feature>
<proteinExistence type="predicted"/>
<dbReference type="RefSeq" id="WP_131896871.1">
    <property type="nucleotide sequence ID" value="NZ_SMKZ01000025.1"/>
</dbReference>
<dbReference type="InterPro" id="IPR036812">
    <property type="entry name" value="NAD(P)_OxRdtase_dom_sf"/>
</dbReference>
<dbReference type="CDD" id="cd19090">
    <property type="entry name" value="AKR_AKR15A-like"/>
    <property type="match status" value="1"/>
</dbReference>
<dbReference type="Gene3D" id="3.20.20.100">
    <property type="entry name" value="NADP-dependent oxidoreductase domain"/>
    <property type="match status" value="1"/>
</dbReference>
<protein>
    <submittedName>
        <fullName evidence="3">Aldo/keto reductase</fullName>
    </submittedName>
</protein>
<feature type="domain" description="NADP-dependent oxidoreductase" evidence="2">
    <location>
        <begin position="22"/>
        <end position="305"/>
    </location>
</feature>
<keyword evidence="4" id="KW-1185">Reference proteome</keyword>
<dbReference type="PANTHER" id="PTHR42686:SF1">
    <property type="entry name" value="GH17980P-RELATED"/>
    <property type="match status" value="1"/>
</dbReference>
<evidence type="ECO:0000259" key="2">
    <source>
        <dbReference type="Pfam" id="PF00248"/>
    </source>
</evidence>
<dbReference type="InterPro" id="IPR020471">
    <property type="entry name" value="AKR"/>
</dbReference>
<dbReference type="OrthoDB" id="9768851at2"/>